<evidence type="ECO:0000256" key="1">
    <source>
        <dbReference type="SAM" id="MobiDB-lite"/>
    </source>
</evidence>
<proteinExistence type="predicted"/>
<dbReference type="OrthoDB" id="1043111at2759"/>
<dbReference type="AlphaFoldDB" id="A0A7R9KDX7"/>
<evidence type="ECO:0000259" key="2">
    <source>
        <dbReference type="Pfam" id="PF13881"/>
    </source>
</evidence>
<dbReference type="Gene3D" id="3.10.20.90">
    <property type="entry name" value="Phosphatidylinositol 3-kinase Catalytic Subunit, Chain A, domain 1"/>
    <property type="match status" value="1"/>
</dbReference>
<dbReference type="InterPro" id="IPR039540">
    <property type="entry name" value="UBL3-like_ubiquitin_dom"/>
</dbReference>
<name>A0A7R9KDX7_9ACAR</name>
<evidence type="ECO:0000313" key="3">
    <source>
        <dbReference type="EMBL" id="CAD7621099.1"/>
    </source>
</evidence>
<dbReference type="Proteomes" id="UP000759131">
    <property type="component" value="Unassembled WGS sequence"/>
</dbReference>
<dbReference type="EMBL" id="OC855052">
    <property type="protein sequence ID" value="CAD7621099.1"/>
    <property type="molecule type" value="Genomic_DNA"/>
</dbReference>
<dbReference type="EMBL" id="CAJPIZ010000477">
    <property type="protein sequence ID" value="CAG2101529.1"/>
    <property type="molecule type" value="Genomic_DNA"/>
</dbReference>
<reference evidence="3" key="1">
    <citation type="submission" date="2020-11" db="EMBL/GenBank/DDBJ databases">
        <authorList>
            <person name="Tran Van P."/>
        </authorList>
    </citation>
    <scope>NUCLEOTIDE SEQUENCE</scope>
</reference>
<sequence length="86" mass="9663">MSKWKDEAVSRAEILRLIFQGRFLHGNVTLEGIQPLPFPPHPCSPSGPPPLPPTPNLPFPLSPEKYVTHKMRGEKKVLAVRALQKF</sequence>
<dbReference type="SUPFAM" id="SSF54236">
    <property type="entry name" value="Ubiquitin-like"/>
    <property type="match status" value="1"/>
</dbReference>
<evidence type="ECO:0000313" key="4">
    <source>
        <dbReference type="Proteomes" id="UP000759131"/>
    </source>
</evidence>
<feature type="region of interest" description="Disordered" evidence="1">
    <location>
        <begin position="39"/>
        <end position="59"/>
    </location>
</feature>
<dbReference type="InterPro" id="IPR029071">
    <property type="entry name" value="Ubiquitin-like_domsf"/>
</dbReference>
<organism evidence="3">
    <name type="scientific">Medioppia subpectinata</name>
    <dbReference type="NCBI Taxonomy" id="1979941"/>
    <lineage>
        <taxon>Eukaryota</taxon>
        <taxon>Metazoa</taxon>
        <taxon>Ecdysozoa</taxon>
        <taxon>Arthropoda</taxon>
        <taxon>Chelicerata</taxon>
        <taxon>Arachnida</taxon>
        <taxon>Acari</taxon>
        <taxon>Acariformes</taxon>
        <taxon>Sarcoptiformes</taxon>
        <taxon>Oribatida</taxon>
        <taxon>Brachypylina</taxon>
        <taxon>Oppioidea</taxon>
        <taxon>Oppiidae</taxon>
        <taxon>Medioppia</taxon>
    </lineage>
</organism>
<keyword evidence="4" id="KW-1185">Reference proteome</keyword>
<accession>A0A7R9KDX7</accession>
<dbReference type="Pfam" id="PF13881">
    <property type="entry name" value="Rad60-SLD_2"/>
    <property type="match status" value="1"/>
</dbReference>
<feature type="domain" description="UBL3-like ubiquitin" evidence="2">
    <location>
        <begin position="5"/>
        <end position="34"/>
    </location>
</feature>
<gene>
    <name evidence="3" type="ORF">OSB1V03_LOCUS1575</name>
</gene>
<protein>
    <recommendedName>
        <fullName evidence="2">UBL3-like ubiquitin domain-containing protein</fullName>
    </recommendedName>
</protein>